<comment type="caution">
    <text evidence="2">The sequence shown here is derived from an EMBL/GenBank/DDBJ whole genome shotgun (WGS) entry which is preliminary data.</text>
</comment>
<reference evidence="2" key="2">
    <citation type="journal article" date="2023" name="IMA Fungus">
        <title>Comparative genomic study of the Penicillium genus elucidates a diverse pangenome and 15 lateral gene transfer events.</title>
        <authorList>
            <person name="Petersen C."/>
            <person name="Sorensen T."/>
            <person name="Nielsen M.R."/>
            <person name="Sondergaard T.E."/>
            <person name="Sorensen J.L."/>
            <person name="Fitzpatrick D.A."/>
            <person name="Frisvad J.C."/>
            <person name="Nielsen K.L."/>
        </authorList>
    </citation>
    <scope>NUCLEOTIDE SEQUENCE</scope>
    <source>
        <strain evidence="2">IBT 29495</strain>
    </source>
</reference>
<feature type="region of interest" description="Disordered" evidence="1">
    <location>
        <begin position="225"/>
        <end position="250"/>
    </location>
</feature>
<dbReference type="OrthoDB" id="4358152at2759"/>
<dbReference type="AlphaFoldDB" id="A0A9X0C6E6"/>
<dbReference type="Proteomes" id="UP001149954">
    <property type="component" value="Unassembled WGS sequence"/>
</dbReference>
<protein>
    <submittedName>
        <fullName evidence="2">Uncharacterized protein</fullName>
    </submittedName>
</protein>
<dbReference type="EMBL" id="JAPWDS010000003">
    <property type="protein sequence ID" value="KAJ5503345.1"/>
    <property type="molecule type" value="Genomic_DNA"/>
</dbReference>
<name>A0A9X0C6E6_9EURO</name>
<evidence type="ECO:0000256" key="1">
    <source>
        <dbReference type="SAM" id="MobiDB-lite"/>
    </source>
</evidence>
<sequence>MSSASQGPLVALCDAISSISISAARENQQAESPSSTALLTSLNSLPPSTDDMDPFRQDIILRLRDLLTLHHLYQASPAIADYLNHTSGFFPKVIESLMLLKEYGNDMSPNTDTKIFFRTLVYLWWREQSVATGELIPSADNPLPATFGLYDRLAPGCLWAQKCEVVPQSGIREAGLQGKFRKYGVAFWENNTMIGLGLLLQRSVSETACRDVAYRWTSLLQPEDEVRKNKKAAPKEWTHSRRSTTSNSRY</sequence>
<accession>A0A9X0C6E6</accession>
<keyword evidence="3" id="KW-1185">Reference proteome</keyword>
<proteinExistence type="predicted"/>
<evidence type="ECO:0000313" key="3">
    <source>
        <dbReference type="Proteomes" id="UP001149954"/>
    </source>
</evidence>
<organism evidence="2 3">
    <name type="scientific">Penicillium fimorum</name>
    <dbReference type="NCBI Taxonomy" id="1882269"/>
    <lineage>
        <taxon>Eukaryota</taxon>
        <taxon>Fungi</taxon>
        <taxon>Dikarya</taxon>
        <taxon>Ascomycota</taxon>
        <taxon>Pezizomycotina</taxon>
        <taxon>Eurotiomycetes</taxon>
        <taxon>Eurotiomycetidae</taxon>
        <taxon>Eurotiales</taxon>
        <taxon>Aspergillaceae</taxon>
        <taxon>Penicillium</taxon>
    </lineage>
</organism>
<reference evidence="2" key="1">
    <citation type="submission" date="2022-12" db="EMBL/GenBank/DDBJ databases">
        <authorList>
            <person name="Petersen C."/>
        </authorList>
    </citation>
    <scope>NUCLEOTIDE SEQUENCE</scope>
    <source>
        <strain evidence="2">IBT 29495</strain>
    </source>
</reference>
<evidence type="ECO:0000313" key="2">
    <source>
        <dbReference type="EMBL" id="KAJ5503345.1"/>
    </source>
</evidence>
<gene>
    <name evidence="2" type="ORF">N7463_006219</name>
</gene>